<dbReference type="PANTHER" id="PTHR33931">
    <property type="entry name" value="HOLIN-LIKE PROTEIN CIDA-RELATED"/>
    <property type="match status" value="1"/>
</dbReference>
<evidence type="ECO:0000313" key="7">
    <source>
        <dbReference type="EMBL" id="TCP21716.1"/>
    </source>
</evidence>
<feature type="transmembrane region" description="Helical" evidence="6">
    <location>
        <begin position="29"/>
        <end position="49"/>
    </location>
</feature>
<evidence type="ECO:0000256" key="2">
    <source>
        <dbReference type="ARBA" id="ARBA00022475"/>
    </source>
</evidence>
<accession>A0A4V2SL23</accession>
<dbReference type="RefSeq" id="WP_132747701.1">
    <property type="nucleotide sequence ID" value="NZ_SLXK01000040.1"/>
</dbReference>
<keyword evidence="5 6" id="KW-0472">Membrane</keyword>
<evidence type="ECO:0000256" key="6">
    <source>
        <dbReference type="SAM" id="Phobius"/>
    </source>
</evidence>
<dbReference type="InterPro" id="IPR005538">
    <property type="entry name" value="LrgA/CidA"/>
</dbReference>
<dbReference type="Proteomes" id="UP000295416">
    <property type="component" value="Unassembled WGS sequence"/>
</dbReference>
<keyword evidence="4 6" id="KW-1133">Transmembrane helix</keyword>
<feature type="transmembrane region" description="Helical" evidence="6">
    <location>
        <begin position="86"/>
        <end position="113"/>
    </location>
</feature>
<evidence type="ECO:0000256" key="3">
    <source>
        <dbReference type="ARBA" id="ARBA00022692"/>
    </source>
</evidence>
<evidence type="ECO:0000313" key="8">
    <source>
        <dbReference type="Proteomes" id="UP000295416"/>
    </source>
</evidence>
<proteinExistence type="predicted"/>
<dbReference type="Pfam" id="PF03788">
    <property type="entry name" value="LrgA"/>
    <property type="match status" value="1"/>
</dbReference>
<keyword evidence="8" id="KW-1185">Reference proteome</keyword>
<evidence type="ECO:0000256" key="5">
    <source>
        <dbReference type="ARBA" id="ARBA00023136"/>
    </source>
</evidence>
<protein>
    <submittedName>
        <fullName evidence="7">Holin-like protein</fullName>
    </submittedName>
</protein>
<comment type="subcellular location">
    <subcellularLocation>
        <location evidence="1">Cell membrane</location>
        <topology evidence="1">Multi-pass membrane protein</topology>
    </subcellularLocation>
</comment>
<dbReference type="PANTHER" id="PTHR33931:SF6">
    <property type="entry name" value="INTEGRAL MEMBRANE PROTEIN YXZK-RELATED"/>
    <property type="match status" value="1"/>
</dbReference>
<reference evidence="7 8" key="1">
    <citation type="submission" date="2019-03" db="EMBL/GenBank/DDBJ databases">
        <title>Genomic Encyclopedia of Type Strains, Phase IV (KMG-IV): sequencing the most valuable type-strain genomes for metagenomic binning, comparative biology and taxonomic classification.</title>
        <authorList>
            <person name="Goeker M."/>
        </authorList>
    </citation>
    <scope>NUCLEOTIDE SEQUENCE [LARGE SCALE GENOMIC DNA]</scope>
    <source>
        <strain evidence="7 8">DSM 19377</strain>
    </source>
</reference>
<gene>
    <name evidence="7" type="ORF">EV207_14025</name>
</gene>
<feature type="transmembrane region" description="Helical" evidence="6">
    <location>
        <begin position="5"/>
        <end position="23"/>
    </location>
</feature>
<feature type="transmembrane region" description="Helical" evidence="6">
    <location>
        <begin position="61"/>
        <end position="80"/>
    </location>
</feature>
<comment type="caution">
    <text evidence="7">The sequence shown here is derived from an EMBL/GenBank/DDBJ whole genome shotgun (WGS) entry which is preliminary data.</text>
</comment>
<sequence length="133" mass="14696">MKFLIIILQICMLYLFNFVGNIVHNFFNLVIPGSIIGLILLFICLCLKVIPVKFIENGAGFLLRILILFFIPATVGIMNYPSLLSIHGALLAIAVLLSTIISIAIAGIAGQLFERKAQKRKDDRECSKCSQSV</sequence>
<evidence type="ECO:0000256" key="4">
    <source>
        <dbReference type="ARBA" id="ARBA00022989"/>
    </source>
</evidence>
<evidence type="ECO:0000256" key="1">
    <source>
        <dbReference type="ARBA" id="ARBA00004651"/>
    </source>
</evidence>
<dbReference type="AlphaFoldDB" id="A0A4V2SL23"/>
<organism evidence="7 8">
    <name type="scientific">Scopulibacillus darangshiensis</name>
    <dbReference type="NCBI Taxonomy" id="442528"/>
    <lineage>
        <taxon>Bacteria</taxon>
        <taxon>Bacillati</taxon>
        <taxon>Bacillota</taxon>
        <taxon>Bacilli</taxon>
        <taxon>Bacillales</taxon>
        <taxon>Sporolactobacillaceae</taxon>
        <taxon>Scopulibacillus</taxon>
    </lineage>
</organism>
<keyword evidence="3 6" id="KW-0812">Transmembrane</keyword>
<name>A0A4V2SL23_9BACL</name>
<dbReference type="NCBIfam" id="NF002460">
    <property type="entry name" value="PRK01658.1"/>
    <property type="match status" value="1"/>
</dbReference>
<dbReference type="GO" id="GO:0005886">
    <property type="term" value="C:plasma membrane"/>
    <property type="evidence" value="ECO:0007669"/>
    <property type="project" value="UniProtKB-SubCell"/>
</dbReference>
<keyword evidence="2" id="KW-1003">Cell membrane</keyword>
<dbReference type="EMBL" id="SLXK01000040">
    <property type="protein sequence ID" value="TCP21716.1"/>
    <property type="molecule type" value="Genomic_DNA"/>
</dbReference>